<reference evidence="2" key="1">
    <citation type="submission" date="2023-03" db="EMBL/GenBank/DDBJ databases">
        <title>Massive genome expansion in bonnet fungi (Mycena s.s.) driven by repeated elements and novel gene families across ecological guilds.</title>
        <authorList>
            <consortium name="Lawrence Berkeley National Laboratory"/>
            <person name="Harder C.B."/>
            <person name="Miyauchi S."/>
            <person name="Viragh M."/>
            <person name="Kuo A."/>
            <person name="Thoen E."/>
            <person name="Andreopoulos B."/>
            <person name="Lu D."/>
            <person name="Skrede I."/>
            <person name="Drula E."/>
            <person name="Henrissat B."/>
            <person name="Morin E."/>
            <person name="Kohler A."/>
            <person name="Barry K."/>
            <person name="LaButti K."/>
            <person name="Morin E."/>
            <person name="Salamov A."/>
            <person name="Lipzen A."/>
            <person name="Mereny Z."/>
            <person name="Hegedus B."/>
            <person name="Baldrian P."/>
            <person name="Stursova M."/>
            <person name="Weitz H."/>
            <person name="Taylor A."/>
            <person name="Grigoriev I.V."/>
            <person name="Nagy L.G."/>
            <person name="Martin F."/>
            <person name="Kauserud H."/>
        </authorList>
    </citation>
    <scope>NUCLEOTIDE SEQUENCE</scope>
    <source>
        <strain evidence="2">CBHHK002</strain>
    </source>
</reference>
<evidence type="ECO:0000313" key="2">
    <source>
        <dbReference type="EMBL" id="KAJ7336885.1"/>
    </source>
</evidence>
<dbReference type="AlphaFoldDB" id="A0AAD7EN26"/>
<name>A0AAD7EN26_9AGAR</name>
<sequence length="347" mass="39192">MVLTRSAAKAYKSIIRWLPNEILAASMVYLSKADLVSLCRTSRLMRNIATPLLYRSITLSTVLQLKAFLRTIEKRSSLERPLSSQVRELRIASKEDFEISVYLLESMRSVLPEFRRLELLSILCLTPLLADILRDLYLPSLVSFTHLMNPRTSSVLPSFLNRHPQIKHLLLVPEGSLVAVPLDPILLPNLTDYNGPAFALPAVDFASARLEWIFLVWGDHDLHIEPPLRHLRSLPSLDQFAGLTTTDHLPPAAILAGAATHLPHIRTLIFGRLDIAWHRTWTELFDMAAHLKKFSALSCLILIGADDGDSTRDHDIIEHWCKACKTLSSVSLHGRLWDLGDGRWKRA</sequence>
<protein>
    <recommendedName>
        <fullName evidence="1">F-box domain-containing protein</fullName>
    </recommendedName>
</protein>
<dbReference type="Pfam" id="PF12937">
    <property type="entry name" value="F-box-like"/>
    <property type="match status" value="1"/>
</dbReference>
<dbReference type="EMBL" id="JARIHO010000030">
    <property type="protein sequence ID" value="KAJ7336885.1"/>
    <property type="molecule type" value="Genomic_DNA"/>
</dbReference>
<feature type="domain" description="F-box" evidence="1">
    <location>
        <begin position="12"/>
        <end position="57"/>
    </location>
</feature>
<accession>A0AAD7EN26</accession>
<gene>
    <name evidence="2" type="ORF">DFH08DRAFT_877683</name>
</gene>
<evidence type="ECO:0000259" key="1">
    <source>
        <dbReference type="PROSITE" id="PS50181"/>
    </source>
</evidence>
<dbReference type="InterPro" id="IPR001810">
    <property type="entry name" value="F-box_dom"/>
</dbReference>
<dbReference type="Proteomes" id="UP001218218">
    <property type="component" value="Unassembled WGS sequence"/>
</dbReference>
<dbReference type="SUPFAM" id="SSF81383">
    <property type="entry name" value="F-box domain"/>
    <property type="match status" value="1"/>
</dbReference>
<dbReference type="InterPro" id="IPR036047">
    <property type="entry name" value="F-box-like_dom_sf"/>
</dbReference>
<evidence type="ECO:0000313" key="3">
    <source>
        <dbReference type="Proteomes" id="UP001218218"/>
    </source>
</evidence>
<keyword evidence="3" id="KW-1185">Reference proteome</keyword>
<dbReference type="PROSITE" id="PS50181">
    <property type="entry name" value="FBOX"/>
    <property type="match status" value="1"/>
</dbReference>
<comment type="caution">
    <text evidence="2">The sequence shown here is derived from an EMBL/GenBank/DDBJ whole genome shotgun (WGS) entry which is preliminary data.</text>
</comment>
<proteinExistence type="predicted"/>
<organism evidence="2 3">
    <name type="scientific">Mycena albidolilacea</name>
    <dbReference type="NCBI Taxonomy" id="1033008"/>
    <lineage>
        <taxon>Eukaryota</taxon>
        <taxon>Fungi</taxon>
        <taxon>Dikarya</taxon>
        <taxon>Basidiomycota</taxon>
        <taxon>Agaricomycotina</taxon>
        <taxon>Agaricomycetes</taxon>
        <taxon>Agaricomycetidae</taxon>
        <taxon>Agaricales</taxon>
        <taxon>Marasmiineae</taxon>
        <taxon>Mycenaceae</taxon>
        <taxon>Mycena</taxon>
    </lineage>
</organism>